<comment type="caution">
    <text evidence="1">The sequence shown here is derived from an EMBL/GenBank/DDBJ whole genome shotgun (WGS) entry which is preliminary data.</text>
</comment>
<gene>
    <name evidence="1" type="ORF">BCR33DRAFT_715123</name>
</gene>
<evidence type="ECO:0000313" key="1">
    <source>
        <dbReference type="EMBL" id="ORY47401.1"/>
    </source>
</evidence>
<dbReference type="OrthoDB" id="10295231at2759"/>
<sequence length="316" mass="35047">MFELGTQEVLNRHLALSLNPSLIPDIPSDLVSTYQTLSNITETSNIPSKELFQVLPETQKTISLRAETIVMSQSSRNTSHVFALAVETLTISFDSRRLDAILKRLSCGPILSNNDYADVKAILAHAGCDDPAVAVMCDALHLELCIFKLNPHWVVAVNQFWTAMAPCQFRPSATVAVVAWWIKTFDLTKPVRLLITRLLAVVSRSSGTVCYSLKKFSKHPRAAEIFEEAFTSSFHSLLTKDGITDSLAQLFLSMKAANRHTSTSLLLLALMFLSKQPQIELDEAHFSALFPPTAGELLGIYQSCEYKDFQDAVSPR</sequence>
<keyword evidence="2" id="KW-1185">Reference proteome</keyword>
<accession>A0A1Y2CK55</accession>
<name>A0A1Y2CK55_9FUNG</name>
<dbReference type="Proteomes" id="UP000193642">
    <property type="component" value="Unassembled WGS sequence"/>
</dbReference>
<evidence type="ECO:0000313" key="2">
    <source>
        <dbReference type="Proteomes" id="UP000193642"/>
    </source>
</evidence>
<dbReference type="AlphaFoldDB" id="A0A1Y2CK55"/>
<dbReference type="EMBL" id="MCGO01000014">
    <property type="protein sequence ID" value="ORY47401.1"/>
    <property type="molecule type" value="Genomic_DNA"/>
</dbReference>
<reference evidence="1 2" key="1">
    <citation type="submission" date="2016-07" db="EMBL/GenBank/DDBJ databases">
        <title>Pervasive Adenine N6-methylation of Active Genes in Fungi.</title>
        <authorList>
            <consortium name="DOE Joint Genome Institute"/>
            <person name="Mondo S.J."/>
            <person name="Dannebaum R.O."/>
            <person name="Kuo R.C."/>
            <person name="Labutti K."/>
            <person name="Haridas S."/>
            <person name="Kuo A."/>
            <person name="Salamov A."/>
            <person name="Ahrendt S.R."/>
            <person name="Lipzen A."/>
            <person name="Sullivan W."/>
            <person name="Andreopoulos W.B."/>
            <person name="Clum A."/>
            <person name="Lindquist E."/>
            <person name="Daum C."/>
            <person name="Ramamoorthy G.K."/>
            <person name="Gryganskyi A."/>
            <person name="Culley D."/>
            <person name="Magnuson J.K."/>
            <person name="James T.Y."/>
            <person name="O'Malley M.A."/>
            <person name="Stajich J.E."/>
            <person name="Spatafora J.W."/>
            <person name="Visel A."/>
            <person name="Grigoriev I.V."/>
        </authorList>
    </citation>
    <scope>NUCLEOTIDE SEQUENCE [LARGE SCALE GENOMIC DNA]</scope>
    <source>
        <strain evidence="1 2">JEL800</strain>
    </source>
</reference>
<protein>
    <submittedName>
        <fullName evidence="1">Uncharacterized protein</fullName>
    </submittedName>
</protein>
<organism evidence="1 2">
    <name type="scientific">Rhizoclosmatium globosum</name>
    <dbReference type="NCBI Taxonomy" id="329046"/>
    <lineage>
        <taxon>Eukaryota</taxon>
        <taxon>Fungi</taxon>
        <taxon>Fungi incertae sedis</taxon>
        <taxon>Chytridiomycota</taxon>
        <taxon>Chytridiomycota incertae sedis</taxon>
        <taxon>Chytridiomycetes</taxon>
        <taxon>Chytridiales</taxon>
        <taxon>Chytriomycetaceae</taxon>
        <taxon>Rhizoclosmatium</taxon>
    </lineage>
</organism>
<proteinExistence type="predicted"/>